<feature type="transmembrane region" description="Helical" evidence="2">
    <location>
        <begin position="32"/>
        <end position="53"/>
    </location>
</feature>
<sequence length="495" mass="53250">MNKDMNRNRPVPTRRNKRLLERLRDLLDDGRGAMAVNFAILLIPLLGAVGFSIDGSRFLLTQYHLQSAVDAAALAVATVYEDQDTIDALAEKFVEQNFTLDDAALTSVSTSTSGDEITVNGQASMETLFMSIFAVTEVEVAVTTTVKRAGGGLLVSLVLDNTGSMWSGSKIEALRSASDILVDAVFDGESDPEDLRVAIVPYASVVNPGEEAESIVDPSHPYGERDPDDKTKWKGCVLERSGANSIADTGPDVEKWQPFWYPDDDDNDYDLDDPDSIIPGGERDSNGITGPNIGCPTPITPLTNSYATVSAAVDALTAWNRGGTLGDIGMAWGIRTLSPGEPFDESTEIDPKTGATLWDSPRWRKAIMIMTDGDNLFYDLPGDAGPNKAHPGASDYTGYGRLGEAQANEIFHTTNKNTAKGIVDQRLKTLCTTAKNQDIIVYTVTFGSSPSSSTKTLFQDCATDPGKYYHAPGRATLESAFGAIGAELSKLRIVK</sequence>
<evidence type="ECO:0000256" key="2">
    <source>
        <dbReference type="SAM" id="Phobius"/>
    </source>
</evidence>
<keyword evidence="2" id="KW-1133">Transmembrane helix</keyword>
<organism evidence="4 5">
    <name type="scientific">Oricola thermophila</name>
    <dbReference type="NCBI Taxonomy" id="2742145"/>
    <lineage>
        <taxon>Bacteria</taxon>
        <taxon>Pseudomonadati</taxon>
        <taxon>Pseudomonadota</taxon>
        <taxon>Alphaproteobacteria</taxon>
        <taxon>Hyphomicrobiales</taxon>
        <taxon>Ahrensiaceae</taxon>
        <taxon>Oricola</taxon>
    </lineage>
</organism>
<proteinExistence type="predicted"/>
<evidence type="ECO:0000313" key="4">
    <source>
        <dbReference type="EMBL" id="QKV19218.1"/>
    </source>
</evidence>
<dbReference type="Gene3D" id="3.40.50.410">
    <property type="entry name" value="von Willebrand factor, type A domain"/>
    <property type="match status" value="1"/>
</dbReference>
<keyword evidence="2" id="KW-0472">Membrane</keyword>
<name>A0A6N1VEU6_9HYPH</name>
<gene>
    <name evidence="4" type="ORF">HTY61_12515</name>
</gene>
<dbReference type="AlphaFoldDB" id="A0A6N1VEU6"/>
<dbReference type="Proteomes" id="UP000509367">
    <property type="component" value="Chromosome"/>
</dbReference>
<dbReference type="InterPro" id="IPR036465">
    <property type="entry name" value="vWFA_dom_sf"/>
</dbReference>
<keyword evidence="2" id="KW-0812">Transmembrane</keyword>
<evidence type="ECO:0000313" key="5">
    <source>
        <dbReference type="Proteomes" id="UP000509367"/>
    </source>
</evidence>
<evidence type="ECO:0000256" key="1">
    <source>
        <dbReference type="SAM" id="MobiDB-lite"/>
    </source>
</evidence>
<dbReference type="Pfam" id="PF13400">
    <property type="entry name" value="Tad"/>
    <property type="match status" value="1"/>
</dbReference>
<dbReference type="InterPro" id="IPR028087">
    <property type="entry name" value="Tad_N"/>
</dbReference>
<feature type="region of interest" description="Disordered" evidence="1">
    <location>
        <begin position="210"/>
        <end position="231"/>
    </location>
</feature>
<dbReference type="RefSeq" id="WP_175277110.1">
    <property type="nucleotide sequence ID" value="NZ_CP054836.1"/>
</dbReference>
<dbReference type="KEGG" id="orm:HTY61_12515"/>
<feature type="domain" description="Putative Flp pilus-assembly TadG-like N-terminal" evidence="3">
    <location>
        <begin position="32"/>
        <end position="77"/>
    </location>
</feature>
<keyword evidence="5" id="KW-1185">Reference proteome</keyword>
<feature type="compositionally biased region" description="Basic and acidic residues" evidence="1">
    <location>
        <begin position="222"/>
        <end position="231"/>
    </location>
</feature>
<reference evidence="4 5" key="1">
    <citation type="submission" date="2020-06" db="EMBL/GenBank/DDBJ databases">
        <title>Oricola thermophila sp. nov. isolated from a tidal sediments.</title>
        <authorList>
            <person name="Kwon K.K."/>
            <person name="Yang S.-H."/>
            <person name="Park M.-J."/>
        </authorList>
    </citation>
    <scope>NUCLEOTIDE SEQUENCE [LARGE SCALE GENOMIC DNA]</scope>
    <source>
        <strain evidence="4 5">MEBiC13590</strain>
    </source>
</reference>
<dbReference type="SUPFAM" id="SSF53300">
    <property type="entry name" value="vWA-like"/>
    <property type="match status" value="1"/>
</dbReference>
<dbReference type="EMBL" id="CP054836">
    <property type="protein sequence ID" value="QKV19218.1"/>
    <property type="molecule type" value="Genomic_DNA"/>
</dbReference>
<protein>
    <submittedName>
        <fullName evidence="4">Pilus assembly protein</fullName>
    </submittedName>
</protein>
<evidence type="ECO:0000259" key="3">
    <source>
        <dbReference type="Pfam" id="PF13400"/>
    </source>
</evidence>
<accession>A0A6N1VEU6</accession>